<gene>
    <name evidence="2" type="ORF">M378DRAFT_169276</name>
</gene>
<sequence length="58" mass="6369">MEINDVRFSTRIPSYSPIRHTEFKAMGNLLRESKLENINGGDRGVPNSGNAVPPIQSG</sequence>
<evidence type="ECO:0000313" key="2">
    <source>
        <dbReference type="EMBL" id="KIL59480.1"/>
    </source>
</evidence>
<proteinExistence type="predicted"/>
<dbReference type="Proteomes" id="UP000054549">
    <property type="component" value="Unassembled WGS sequence"/>
</dbReference>
<name>A0A0C2S9M2_AMAMK</name>
<evidence type="ECO:0000256" key="1">
    <source>
        <dbReference type="SAM" id="MobiDB-lite"/>
    </source>
</evidence>
<organism evidence="2 3">
    <name type="scientific">Amanita muscaria (strain Koide BX008)</name>
    <dbReference type="NCBI Taxonomy" id="946122"/>
    <lineage>
        <taxon>Eukaryota</taxon>
        <taxon>Fungi</taxon>
        <taxon>Dikarya</taxon>
        <taxon>Basidiomycota</taxon>
        <taxon>Agaricomycotina</taxon>
        <taxon>Agaricomycetes</taxon>
        <taxon>Agaricomycetidae</taxon>
        <taxon>Agaricales</taxon>
        <taxon>Pluteineae</taxon>
        <taxon>Amanitaceae</taxon>
        <taxon>Amanita</taxon>
    </lineage>
</organism>
<dbReference type="InParanoid" id="A0A0C2S9M2"/>
<dbReference type="HOGENOM" id="CLU_2978694_0_0_1"/>
<dbReference type="AlphaFoldDB" id="A0A0C2S9M2"/>
<evidence type="ECO:0000313" key="3">
    <source>
        <dbReference type="Proteomes" id="UP000054549"/>
    </source>
</evidence>
<accession>A0A0C2S9M2</accession>
<feature type="region of interest" description="Disordered" evidence="1">
    <location>
        <begin position="37"/>
        <end position="58"/>
    </location>
</feature>
<dbReference type="EMBL" id="KN818315">
    <property type="protein sequence ID" value="KIL59480.1"/>
    <property type="molecule type" value="Genomic_DNA"/>
</dbReference>
<reference evidence="2 3" key="1">
    <citation type="submission" date="2014-04" db="EMBL/GenBank/DDBJ databases">
        <title>Evolutionary Origins and Diversification of the Mycorrhizal Mutualists.</title>
        <authorList>
            <consortium name="DOE Joint Genome Institute"/>
            <consortium name="Mycorrhizal Genomics Consortium"/>
            <person name="Kohler A."/>
            <person name="Kuo A."/>
            <person name="Nagy L.G."/>
            <person name="Floudas D."/>
            <person name="Copeland A."/>
            <person name="Barry K.W."/>
            <person name="Cichocki N."/>
            <person name="Veneault-Fourrey C."/>
            <person name="LaButti K."/>
            <person name="Lindquist E.A."/>
            <person name="Lipzen A."/>
            <person name="Lundell T."/>
            <person name="Morin E."/>
            <person name="Murat C."/>
            <person name="Riley R."/>
            <person name="Ohm R."/>
            <person name="Sun H."/>
            <person name="Tunlid A."/>
            <person name="Henrissat B."/>
            <person name="Grigoriev I.V."/>
            <person name="Hibbett D.S."/>
            <person name="Martin F."/>
        </authorList>
    </citation>
    <scope>NUCLEOTIDE SEQUENCE [LARGE SCALE GENOMIC DNA]</scope>
    <source>
        <strain evidence="2 3">Koide BX008</strain>
    </source>
</reference>
<keyword evidence="3" id="KW-1185">Reference proteome</keyword>
<protein>
    <submittedName>
        <fullName evidence="2">Uncharacterized protein</fullName>
    </submittedName>
</protein>